<evidence type="ECO:0000256" key="1">
    <source>
        <dbReference type="SAM" id="MobiDB-lite"/>
    </source>
</evidence>
<protein>
    <submittedName>
        <fullName evidence="2">Uncharacterized protein</fullName>
    </submittedName>
</protein>
<evidence type="ECO:0000313" key="2">
    <source>
        <dbReference type="EMBL" id="MDR6240537.1"/>
    </source>
</evidence>
<comment type="caution">
    <text evidence="2">The sequence shown here is derived from an EMBL/GenBank/DDBJ whole genome shotgun (WGS) entry which is preliminary data.</text>
</comment>
<gene>
    <name evidence="2" type="ORF">HNQ88_003613</name>
</gene>
<dbReference type="AlphaFoldDB" id="A0AAE4BUB0"/>
<reference evidence="2" key="1">
    <citation type="submission" date="2023-07" db="EMBL/GenBank/DDBJ databases">
        <title>Genomic Encyclopedia of Type Strains, Phase IV (KMG-IV): sequencing the most valuable type-strain genomes for metagenomic binning, comparative biology and taxonomic classification.</title>
        <authorList>
            <person name="Goeker M."/>
        </authorList>
    </citation>
    <scope>NUCLEOTIDE SEQUENCE</scope>
    <source>
        <strain evidence="2">DSM 26174</strain>
    </source>
</reference>
<sequence>MYDTLSFNNLSTKRTQTRQSGKTLLPADSSIFSSFEAPVQCMMNDVYFRQNSWEPNSEERVYRYYNYPELLEIEKLLRRFSYLADLHSGNFKPERDGQTIMPNWPNEMDEIYRVLFSLEKQLYAVLQRDLKEVQVKRFAPQDPDSIYHKICYQLLDQVQGEFRKCVAYSMERKWPIWVPDHESISQEHRVMLNQLWVDLTGGQGQFRIKKKMDGSYFKGEIDGFEEMVHAMNAKLLQTQEGRELLLKLVHNPKHSVTVKPHSEEKSREFEKVRFGESGLMQSDQKRGSGSDAVIVLPHFMDDSECLGMDNSWRFSVKGIKPVDKRRSSGTSVADLPGMIKNFVRKGSSSSSGDSSDDEFESKFITEFSGGGYVLYPAYLRYASKLFQALNAMNGESYLKFDSDKDPSLLPWGTEEEKKTTLQSENSIRYAMGLKSRYNQKKFFRPEVERQMKPMTDEFEFGNDNPLYS</sequence>
<evidence type="ECO:0000313" key="3">
    <source>
        <dbReference type="Proteomes" id="UP001185092"/>
    </source>
</evidence>
<keyword evidence="3" id="KW-1185">Reference proteome</keyword>
<accession>A0AAE4BUB0</accession>
<feature type="region of interest" description="Disordered" evidence="1">
    <location>
        <begin position="1"/>
        <end position="20"/>
    </location>
</feature>
<dbReference type="EMBL" id="JAVDQD010000005">
    <property type="protein sequence ID" value="MDR6240537.1"/>
    <property type="molecule type" value="Genomic_DNA"/>
</dbReference>
<organism evidence="2 3">
    <name type="scientific">Aureibacter tunicatorum</name>
    <dbReference type="NCBI Taxonomy" id="866807"/>
    <lineage>
        <taxon>Bacteria</taxon>
        <taxon>Pseudomonadati</taxon>
        <taxon>Bacteroidota</taxon>
        <taxon>Cytophagia</taxon>
        <taxon>Cytophagales</taxon>
        <taxon>Persicobacteraceae</taxon>
        <taxon>Aureibacter</taxon>
    </lineage>
</organism>
<proteinExistence type="predicted"/>
<name>A0AAE4BUB0_9BACT</name>
<dbReference type="RefSeq" id="WP_309940547.1">
    <property type="nucleotide sequence ID" value="NZ_AP025306.1"/>
</dbReference>
<dbReference type="Proteomes" id="UP001185092">
    <property type="component" value="Unassembled WGS sequence"/>
</dbReference>